<name>A0A1N6F1X5_9BACT</name>
<keyword evidence="7" id="KW-0560">Oxidoreductase</keyword>
<evidence type="ECO:0000256" key="9">
    <source>
        <dbReference type="ARBA" id="ARBA00023098"/>
    </source>
</evidence>
<accession>A0A1N6F1X5</accession>
<evidence type="ECO:0000256" key="3">
    <source>
        <dbReference type="ARBA" id="ARBA00022516"/>
    </source>
</evidence>
<dbReference type="Pfam" id="PF00487">
    <property type="entry name" value="FA_desaturase"/>
    <property type="match status" value="1"/>
</dbReference>
<reference evidence="14 15" key="1">
    <citation type="submission" date="2016-11" db="EMBL/GenBank/DDBJ databases">
        <authorList>
            <person name="Jaros S."/>
            <person name="Januszkiewicz K."/>
            <person name="Wedrychowicz H."/>
        </authorList>
    </citation>
    <scope>NUCLEOTIDE SEQUENCE [LARGE SCALE GENOMIC DNA]</scope>
    <source>
        <strain evidence="14 15">DSM 24787</strain>
    </source>
</reference>
<evidence type="ECO:0000256" key="1">
    <source>
        <dbReference type="ARBA" id="ARBA00004141"/>
    </source>
</evidence>
<evidence type="ECO:0000256" key="6">
    <source>
        <dbReference type="ARBA" id="ARBA00022989"/>
    </source>
</evidence>
<protein>
    <submittedName>
        <fullName evidence="14">Stearoyl-CoA desaturase (Delta-9 desaturase)</fullName>
    </submittedName>
</protein>
<evidence type="ECO:0000313" key="15">
    <source>
        <dbReference type="Proteomes" id="UP000185003"/>
    </source>
</evidence>
<dbReference type="InterPro" id="IPR005804">
    <property type="entry name" value="FA_desaturase_dom"/>
</dbReference>
<keyword evidence="10 12" id="KW-0472">Membrane</keyword>
<evidence type="ECO:0000259" key="13">
    <source>
        <dbReference type="Pfam" id="PF00487"/>
    </source>
</evidence>
<dbReference type="Proteomes" id="UP000185003">
    <property type="component" value="Unassembled WGS sequence"/>
</dbReference>
<dbReference type="CDD" id="cd03505">
    <property type="entry name" value="Delta9-FADS-like"/>
    <property type="match status" value="1"/>
</dbReference>
<dbReference type="EMBL" id="FSRA01000001">
    <property type="protein sequence ID" value="SIN89264.1"/>
    <property type="molecule type" value="Genomic_DNA"/>
</dbReference>
<keyword evidence="15" id="KW-1185">Reference proteome</keyword>
<evidence type="ECO:0000256" key="4">
    <source>
        <dbReference type="ARBA" id="ARBA00022692"/>
    </source>
</evidence>
<dbReference type="InterPro" id="IPR015876">
    <property type="entry name" value="Acyl-CoA_DS"/>
</dbReference>
<feature type="transmembrane region" description="Helical" evidence="12">
    <location>
        <begin position="41"/>
        <end position="59"/>
    </location>
</feature>
<gene>
    <name evidence="14" type="ORF">SAMN04488055_1965</name>
</gene>
<dbReference type="RefSeq" id="WP_074239066.1">
    <property type="nucleotide sequence ID" value="NZ_FSRA01000001.1"/>
</dbReference>
<evidence type="ECO:0000256" key="10">
    <source>
        <dbReference type="ARBA" id="ARBA00023136"/>
    </source>
</evidence>
<evidence type="ECO:0000256" key="11">
    <source>
        <dbReference type="ARBA" id="ARBA00023160"/>
    </source>
</evidence>
<keyword evidence="3" id="KW-0444">Lipid biosynthesis</keyword>
<feature type="transmembrane region" description="Helical" evidence="12">
    <location>
        <begin position="150"/>
        <end position="172"/>
    </location>
</feature>
<keyword evidence="8" id="KW-0408">Iron</keyword>
<comment type="similarity">
    <text evidence="2">Belongs to the fatty acid desaturase type 2 family.</text>
</comment>
<keyword evidence="5" id="KW-0276">Fatty acid metabolism</keyword>
<evidence type="ECO:0000256" key="5">
    <source>
        <dbReference type="ARBA" id="ARBA00022832"/>
    </source>
</evidence>
<dbReference type="GO" id="GO:0006633">
    <property type="term" value="P:fatty acid biosynthetic process"/>
    <property type="evidence" value="ECO:0007669"/>
    <property type="project" value="UniProtKB-KW"/>
</dbReference>
<dbReference type="PANTHER" id="PTHR11351">
    <property type="entry name" value="ACYL-COA DESATURASE"/>
    <property type="match status" value="1"/>
</dbReference>
<dbReference type="STRING" id="536979.SAMN04488055_1965"/>
<evidence type="ECO:0000256" key="2">
    <source>
        <dbReference type="ARBA" id="ARBA00008749"/>
    </source>
</evidence>
<organism evidence="14 15">
    <name type="scientific">Chitinophaga niabensis</name>
    <dbReference type="NCBI Taxonomy" id="536979"/>
    <lineage>
        <taxon>Bacteria</taxon>
        <taxon>Pseudomonadati</taxon>
        <taxon>Bacteroidota</taxon>
        <taxon>Chitinophagia</taxon>
        <taxon>Chitinophagales</taxon>
        <taxon>Chitinophagaceae</taxon>
        <taxon>Chitinophaga</taxon>
    </lineage>
</organism>
<evidence type="ECO:0000313" key="14">
    <source>
        <dbReference type="EMBL" id="SIN89264.1"/>
    </source>
</evidence>
<comment type="subcellular location">
    <subcellularLocation>
        <location evidence="1">Membrane</location>
        <topology evidence="1">Multi-pass membrane protein</topology>
    </subcellularLocation>
</comment>
<feature type="transmembrane region" description="Helical" evidence="12">
    <location>
        <begin position="127"/>
        <end position="144"/>
    </location>
</feature>
<dbReference type="PANTHER" id="PTHR11351:SF31">
    <property type="entry name" value="DESATURASE 1, ISOFORM A-RELATED"/>
    <property type="match status" value="1"/>
</dbReference>
<evidence type="ECO:0000256" key="8">
    <source>
        <dbReference type="ARBA" id="ARBA00023004"/>
    </source>
</evidence>
<sequence>MLILIFLVVHWYAALFAQTFFQHRYTSHGAFKMSPFWEKVFYLFSYFSQGSSYMSARAYGIMHRMHHAYTDTEKDPHSPQYSPHVFAMMWRARMAYQRIVKGKNKDSEHFTKGLPDWPAFDKWAGSFYSRVLWVLGYTAIYILFAPSFWFLFLLPVTIAMSAIHGAIINWYAHKYGYKNYELKNTSTNLLKPDILMLGESYHNNHHKHPSHVNFGTKWYEFDPVYPVIRVLNWLHIIRLAH</sequence>
<keyword evidence="11" id="KW-0275">Fatty acid biosynthesis</keyword>
<keyword evidence="4 12" id="KW-0812">Transmembrane</keyword>
<evidence type="ECO:0000256" key="12">
    <source>
        <dbReference type="SAM" id="Phobius"/>
    </source>
</evidence>
<dbReference type="GO" id="GO:0016717">
    <property type="term" value="F:oxidoreductase activity, acting on paired donors, with oxidation of a pair of donors resulting in the reduction of molecular oxygen to two molecules of water"/>
    <property type="evidence" value="ECO:0007669"/>
    <property type="project" value="InterPro"/>
</dbReference>
<dbReference type="OrthoDB" id="9768289at2"/>
<keyword evidence="6 12" id="KW-1133">Transmembrane helix</keyword>
<dbReference type="GO" id="GO:0016020">
    <property type="term" value="C:membrane"/>
    <property type="evidence" value="ECO:0007669"/>
    <property type="project" value="UniProtKB-SubCell"/>
</dbReference>
<evidence type="ECO:0000256" key="7">
    <source>
        <dbReference type="ARBA" id="ARBA00023002"/>
    </source>
</evidence>
<feature type="domain" description="Fatty acid desaturase" evidence="13">
    <location>
        <begin position="7"/>
        <end position="229"/>
    </location>
</feature>
<proteinExistence type="inferred from homology"/>
<dbReference type="AlphaFoldDB" id="A0A1N6F1X5"/>
<keyword evidence="9" id="KW-0443">Lipid metabolism</keyword>